<dbReference type="PATRIC" id="fig|1203606.4.peg.1295"/>
<comment type="caution">
    <text evidence="1">The sequence shown here is derived from an EMBL/GenBank/DDBJ whole genome shotgun (WGS) entry which is preliminary data.</text>
</comment>
<evidence type="ECO:0000313" key="1">
    <source>
        <dbReference type="EMBL" id="EOQ38302.1"/>
    </source>
</evidence>
<reference evidence="1 2" key="1">
    <citation type="submission" date="2013-01" db="EMBL/GenBank/DDBJ databases">
        <title>The Genome Sequence of Butyricicoccus pullicaecorum 1.2.</title>
        <authorList>
            <consortium name="The Broad Institute Genome Sequencing Platform"/>
            <person name="Earl A."/>
            <person name="Ward D."/>
            <person name="Feldgarden M."/>
            <person name="Gevers D."/>
            <person name="Van Immerseel F."/>
            <person name="Eeckhaut V."/>
            <person name="Walker B."/>
            <person name="Young S.K."/>
            <person name="Zeng Q."/>
            <person name="Gargeya S."/>
            <person name="Fitzgerald M."/>
            <person name="Haas B."/>
            <person name="Abouelleil A."/>
            <person name="Alvarado L."/>
            <person name="Arachchi H.M."/>
            <person name="Berlin A.M."/>
            <person name="Chapman S.B."/>
            <person name="Dewar J."/>
            <person name="Goldberg J."/>
            <person name="Griggs A."/>
            <person name="Gujja S."/>
            <person name="Hansen M."/>
            <person name="Howarth C."/>
            <person name="Imamovic A."/>
            <person name="Larimer J."/>
            <person name="McCowan C."/>
            <person name="Murphy C."/>
            <person name="Neiman D."/>
            <person name="Pearson M."/>
            <person name="Priest M."/>
            <person name="Roberts A."/>
            <person name="Saif S."/>
            <person name="Shea T."/>
            <person name="Sisk P."/>
            <person name="Sykes S."/>
            <person name="Wortman J."/>
            <person name="Nusbaum C."/>
            <person name="Birren B."/>
        </authorList>
    </citation>
    <scope>NUCLEOTIDE SEQUENCE [LARGE SCALE GENOMIC DNA]</scope>
    <source>
        <strain evidence="1 2">1.2</strain>
    </source>
</reference>
<dbReference type="Proteomes" id="UP000013981">
    <property type="component" value="Unassembled WGS sequence"/>
</dbReference>
<dbReference type="HOGENOM" id="CLU_108879_5_1_9"/>
<name>R8W571_9FIRM</name>
<sequence>MQDWASKFYHSQAWLACRRSYIASRIQIDGGLCEHCHRKPGKIVHHKIYLTRRNVNDPTITLNHRNLEYVCQDCHNDEHLGDHSPLRYRLDAWGNPLPLSEP</sequence>
<dbReference type="InterPro" id="IPR036280">
    <property type="entry name" value="Multihaem_cyt_sf"/>
</dbReference>
<organism evidence="1 2">
    <name type="scientific">Butyricicoccus pullicaecorum 1.2</name>
    <dbReference type="NCBI Taxonomy" id="1203606"/>
    <lineage>
        <taxon>Bacteria</taxon>
        <taxon>Bacillati</taxon>
        <taxon>Bacillota</taxon>
        <taxon>Clostridia</taxon>
        <taxon>Eubacteriales</taxon>
        <taxon>Butyricicoccaceae</taxon>
        <taxon>Butyricicoccus</taxon>
    </lineage>
</organism>
<dbReference type="eggNOG" id="COG1403">
    <property type="taxonomic scope" value="Bacteria"/>
</dbReference>
<dbReference type="EMBL" id="AQOB01000004">
    <property type="protein sequence ID" value="EOQ38302.1"/>
    <property type="molecule type" value="Genomic_DNA"/>
</dbReference>
<accession>R8W571</accession>
<proteinExistence type="predicted"/>
<evidence type="ECO:0008006" key="3">
    <source>
        <dbReference type="Google" id="ProtNLM"/>
    </source>
</evidence>
<keyword evidence="2" id="KW-1185">Reference proteome</keyword>
<dbReference type="AlphaFoldDB" id="R8W571"/>
<dbReference type="SUPFAM" id="SSF48695">
    <property type="entry name" value="Multiheme cytochromes"/>
    <property type="match status" value="1"/>
</dbReference>
<gene>
    <name evidence="1" type="ORF">HMPREF1526_01332</name>
</gene>
<protein>
    <recommendedName>
        <fullName evidence="3">HNH domain-containing protein</fullName>
    </recommendedName>
</protein>
<evidence type="ECO:0000313" key="2">
    <source>
        <dbReference type="Proteomes" id="UP000013981"/>
    </source>
</evidence>